<dbReference type="AlphaFoldDB" id="A0A1I2HZR1"/>
<reference evidence="3 4" key="1">
    <citation type="submission" date="2016-10" db="EMBL/GenBank/DDBJ databases">
        <authorList>
            <person name="de Groot N.N."/>
        </authorList>
    </citation>
    <scope>NUCLEOTIDE SEQUENCE [LARGE SCALE GENOMIC DNA]</scope>
    <source>
        <strain evidence="3 4">CGMCC 4.3510</strain>
    </source>
</reference>
<dbReference type="Gene3D" id="3.40.190.120">
    <property type="entry name" value="Osmoprotection protein (prox), domain 2"/>
    <property type="match status" value="1"/>
</dbReference>
<proteinExistence type="predicted"/>
<dbReference type="Gene3D" id="3.40.190.10">
    <property type="entry name" value="Periplasmic binding protein-like II"/>
    <property type="match status" value="1"/>
</dbReference>
<evidence type="ECO:0000256" key="1">
    <source>
        <dbReference type="SAM" id="SignalP"/>
    </source>
</evidence>
<keyword evidence="4" id="KW-1185">Reference proteome</keyword>
<dbReference type="CDD" id="cd13606">
    <property type="entry name" value="PBP2_ProX_like"/>
    <property type="match status" value="1"/>
</dbReference>
<feature type="signal peptide" evidence="1">
    <location>
        <begin position="1"/>
        <end position="33"/>
    </location>
</feature>
<dbReference type="InterPro" id="IPR007210">
    <property type="entry name" value="ABC_Gly_betaine_transp_sub-bd"/>
</dbReference>
<dbReference type="STRING" id="380248.SAMN05216251_11292"/>
<dbReference type="GO" id="GO:0022857">
    <property type="term" value="F:transmembrane transporter activity"/>
    <property type="evidence" value="ECO:0007669"/>
    <property type="project" value="InterPro"/>
</dbReference>
<dbReference type="EMBL" id="FONG01000012">
    <property type="protein sequence ID" value="SFF35635.1"/>
    <property type="molecule type" value="Genomic_DNA"/>
</dbReference>
<gene>
    <name evidence="3" type="ORF">SAMN05216251_11292</name>
</gene>
<organism evidence="3 4">
    <name type="scientific">Actinacidiphila alni</name>
    <dbReference type="NCBI Taxonomy" id="380248"/>
    <lineage>
        <taxon>Bacteria</taxon>
        <taxon>Bacillati</taxon>
        <taxon>Actinomycetota</taxon>
        <taxon>Actinomycetes</taxon>
        <taxon>Kitasatosporales</taxon>
        <taxon>Streptomycetaceae</taxon>
        <taxon>Actinacidiphila</taxon>
    </lineage>
</organism>
<evidence type="ECO:0000313" key="4">
    <source>
        <dbReference type="Proteomes" id="UP000199323"/>
    </source>
</evidence>
<feature type="domain" description="ABC-type glycine betaine transport system substrate-binding" evidence="2">
    <location>
        <begin position="54"/>
        <end position="317"/>
    </location>
</feature>
<dbReference type="Proteomes" id="UP000199323">
    <property type="component" value="Unassembled WGS sequence"/>
</dbReference>
<sequence>MTSHVKSTWSSPRHTRRLAAVAVVAALATPLLAGCGDSGSDKKDPLAGSKASGDTVVVGSNNFPESILIGDIYGEALKAKGIKVSYKPNIGSRETTYGLLKNGSLTVLPEFNGALLAYLDPKATPTTADATNAAAQAKLDPKLTLLKGSPAEDKDSLTVNAETAAKFHLTADSTIADLAKYGDQITIGASPEFQTRQQGLVGLKSVYGLTPKGFKALDAGGPLTQAALKNNNVQAADIFTTDPTITKEKWVVLQDPKNLFGFENVIPLVYKSGLSQAGVDALNAVSAKLDTKTLLDLDTQVQSDNKDPLEVAKTWLTSAGLV</sequence>
<accession>A0A1I2HZR1</accession>
<feature type="chain" id="PRO_5039626646" evidence="1">
    <location>
        <begin position="34"/>
        <end position="322"/>
    </location>
</feature>
<keyword evidence="1" id="KW-0732">Signal</keyword>
<dbReference type="RefSeq" id="WP_245796177.1">
    <property type="nucleotide sequence ID" value="NZ_FONG01000012.1"/>
</dbReference>
<evidence type="ECO:0000259" key="2">
    <source>
        <dbReference type="Pfam" id="PF04069"/>
    </source>
</evidence>
<dbReference type="PROSITE" id="PS51257">
    <property type="entry name" value="PROKAR_LIPOPROTEIN"/>
    <property type="match status" value="1"/>
</dbReference>
<name>A0A1I2HZR1_9ACTN</name>
<dbReference type="Pfam" id="PF04069">
    <property type="entry name" value="OpuAC"/>
    <property type="match status" value="1"/>
</dbReference>
<dbReference type="GO" id="GO:0043190">
    <property type="term" value="C:ATP-binding cassette (ABC) transporter complex"/>
    <property type="evidence" value="ECO:0007669"/>
    <property type="project" value="InterPro"/>
</dbReference>
<evidence type="ECO:0000313" key="3">
    <source>
        <dbReference type="EMBL" id="SFF35635.1"/>
    </source>
</evidence>
<dbReference type="SUPFAM" id="SSF53850">
    <property type="entry name" value="Periplasmic binding protein-like II"/>
    <property type="match status" value="1"/>
</dbReference>
<protein>
    <submittedName>
        <fullName evidence="3">Osmoprotectant transport system substrate-binding protein</fullName>
    </submittedName>
</protein>